<dbReference type="KEGG" id="saca:FFV09_21595"/>
<dbReference type="InterPro" id="IPR036388">
    <property type="entry name" value="WH-like_DNA-bd_sf"/>
</dbReference>
<dbReference type="GO" id="GO:0032993">
    <property type="term" value="C:protein-DNA complex"/>
    <property type="evidence" value="ECO:0007669"/>
    <property type="project" value="TreeGrafter"/>
</dbReference>
<organism evidence="7 8">
    <name type="scientific">Saccharibacillus brassicae</name>
    <dbReference type="NCBI Taxonomy" id="2583377"/>
    <lineage>
        <taxon>Bacteria</taxon>
        <taxon>Bacillati</taxon>
        <taxon>Bacillota</taxon>
        <taxon>Bacilli</taxon>
        <taxon>Bacillales</taxon>
        <taxon>Paenibacillaceae</taxon>
        <taxon>Saccharibacillus</taxon>
    </lineage>
</organism>
<dbReference type="Pfam" id="PF03466">
    <property type="entry name" value="LysR_substrate"/>
    <property type="match status" value="1"/>
</dbReference>
<comment type="similarity">
    <text evidence="1">Belongs to the LysR transcriptional regulatory family.</text>
</comment>
<protein>
    <submittedName>
        <fullName evidence="7">LysR family transcriptional regulator</fullName>
    </submittedName>
</protein>
<dbReference type="GO" id="GO:0003700">
    <property type="term" value="F:DNA-binding transcription factor activity"/>
    <property type="evidence" value="ECO:0007669"/>
    <property type="project" value="InterPro"/>
</dbReference>
<evidence type="ECO:0000313" key="7">
    <source>
        <dbReference type="EMBL" id="QDH23226.1"/>
    </source>
</evidence>
<keyword evidence="4" id="KW-0804">Transcription</keyword>
<dbReference type="Gene3D" id="1.10.10.10">
    <property type="entry name" value="Winged helix-like DNA-binding domain superfamily/Winged helix DNA-binding domain"/>
    <property type="match status" value="1"/>
</dbReference>
<dbReference type="PANTHER" id="PTHR30346:SF28">
    <property type="entry name" value="HTH-TYPE TRANSCRIPTIONAL REGULATOR CYNR"/>
    <property type="match status" value="1"/>
</dbReference>
<dbReference type="InterPro" id="IPR000847">
    <property type="entry name" value="LysR_HTH_N"/>
</dbReference>
<keyword evidence="5" id="KW-0175">Coiled coil</keyword>
<dbReference type="Gene3D" id="3.40.190.290">
    <property type="match status" value="1"/>
</dbReference>
<evidence type="ECO:0000313" key="8">
    <source>
        <dbReference type="Proteomes" id="UP000316968"/>
    </source>
</evidence>
<dbReference type="PRINTS" id="PR00039">
    <property type="entry name" value="HTHLYSR"/>
</dbReference>
<dbReference type="PANTHER" id="PTHR30346">
    <property type="entry name" value="TRANSCRIPTIONAL DUAL REGULATOR HCAR-RELATED"/>
    <property type="match status" value="1"/>
</dbReference>
<name>A0A4Y6V3U1_SACBS</name>
<evidence type="ECO:0000256" key="5">
    <source>
        <dbReference type="SAM" id="Coils"/>
    </source>
</evidence>
<dbReference type="SUPFAM" id="SSF46785">
    <property type="entry name" value="Winged helix' DNA-binding domain"/>
    <property type="match status" value="1"/>
</dbReference>
<feature type="coiled-coil region" evidence="5">
    <location>
        <begin position="65"/>
        <end position="95"/>
    </location>
</feature>
<dbReference type="Proteomes" id="UP000316968">
    <property type="component" value="Chromosome"/>
</dbReference>
<evidence type="ECO:0000256" key="3">
    <source>
        <dbReference type="ARBA" id="ARBA00023125"/>
    </source>
</evidence>
<keyword evidence="2" id="KW-0805">Transcription regulation</keyword>
<keyword evidence="3" id="KW-0238">DNA-binding</keyword>
<sequence length="292" mass="32870">MELLQLEYFRVVARLEHMTEAARALHVTQSSLSKTIRRLEEDLGVPLFDRTGRRLRLNESGRLFMRRAEQALFELEQARQEVRDLSARSDETLKLAVTAGSRLPDILKAFRGSRPGVQFYVQMQTTREMTESLARNEVDFALSSPPVREDGIVCRIVHNDPLILAVPAEHRLAGQDRVGLAQLQGESFVGVKKGYGTRDLVDTVCDSLGVALDYVYEGDEPTRLLALVEAGIGLAILPETARGRYESVSYLHLEEAQLSREIALLWKEGRYLSSAAQQFRSVVLHHFGHESL</sequence>
<keyword evidence="8" id="KW-1185">Reference proteome</keyword>
<dbReference type="Pfam" id="PF00126">
    <property type="entry name" value="HTH_1"/>
    <property type="match status" value="1"/>
</dbReference>
<proteinExistence type="inferred from homology"/>
<dbReference type="InterPro" id="IPR036390">
    <property type="entry name" value="WH_DNA-bd_sf"/>
</dbReference>
<dbReference type="SUPFAM" id="SSF53850">
    <property type="entry name" value="Periplasmic binding protein-like II"/>
    <property type="match status" value="1"/>
</dbReference>
<evidence type="ECO:0000256" key="1">
    <source>
        <dbReference type="ARBA" id="ARBA00009437"/>
    </source>
</evidence>
<evidence type="ECO:0000256" key="2">
    <source>
        <dbReference type="ARBA" id="ARBA00023015"/>
    </source>
</evidence>
<dbReference type="GO" id="GO:0003677">
    <property type="term" value="F:DNA binding"/>
    <property type="evidence" value="ECO:0007669"/>
    <property type="project" value="UniProtKB-KW"/>
</dbReference>
<dbReference type="InterPro" id="IPR005119">
    <property type="entry name" value="LysR_subst-bd"/>
</dbReference>
<gene>
    <name evidence="7" type="ORF">FFV09_21595</name>
</gene>
<dbReference type="EMBL" id="CP041217">
    <property type="protein sequence ID" value="QDH23226.1"/>
    <property type="molecule type" value="Genomic_DNA"/>
</dbReference>
<feature type="domain" description="HTH lysR-type" evidence="6">
    <location>
        <begin position="1"/>
        <end position="58"/>
    </location>
</feature>
<dbReference type="AlphaFoldDB" id="A0A4Y6V3U1"/>
<dbReference type="FunFam" id="1.10.10.10:FF:000001">
    <property type="entry name" value="LysR family transcriptional regulator"/>
    <property type="match status" value="1"/>
</dbReference>
<evidence type="ECO:0000256" key="4">
    <source>
        <dbReference type="ARBA" id="ARBA00023163"/>
    </source>
</evidence>
<dbReference type="OrthoDB" id="9803735at2"/>
<evidence type="ECO:0000259" key="6">
    <source>
        <dbReference type="PROSITE" id="PS50931"/>
    </source>
</evidence>
<dbReference type="RefSeq" id="WP_141449763.1">
    <property type="nucleotide sequence ID" value="NZ_CP041217.1"/>
</dbReference>
<reference evidence="7 8" key="1">
    <citation type="submission" date="2019-06" db="EMBL/GenBank/DDBJ databases">
        <title>Saccharibacillus brassicae sp. nov., an endophytic bacterium isolated from Chinese cabbage seeds (Brassica pekinensis).</title>
        <authorList>
            <person name="Jiang L."/>
            <person name="Lee J."/>
            <person name="Kim S.W."/>
        </authorList>
    </citation>
    <scope>NUCLEOTIDE SEQUENCE [LARGE SCALE GENOMIC DNA]</scope>
    <source>
        <strain evidence="8">KCTC 43072 / ATSA2</strain>
    </source>
</reference>
<accession>A0A4Y6V3U1</accession>
<dbReference type="PROSITE" id="PS50931">
    <property type="entry name" value="HTH_LYSR"/>
    <property type="match status" value="1"/>
</dbReference>